<feature type="transmembrane region" description="Helical" evidence="6">
    <location>
        <begin position="101"/>
        <end position="118"/>
    </location>
</feature>
<name>A0A556THD7_BAGYA</name>
<comment type="subcellular location">
    <subcellularLocation>
        <location evidence="1">Membrane</location>
        <topology evidence="1">Multi-pass membrane protein</topology>
    </subcellularLocation>
</comment>
<feature type="transmembrane region" description="Helical" evidence="6">
    <location>
        <begin position="1672"/>
        <end position="1693"/>
    </location>
</feature>
<evidence type="ECO:0000256" key="4">
    <source>
        <dbReference type="ARBA" id="ARBA00023136"/>
    </source>
</evidence>
<feature type="domain" description="STAS" evidence="7">
    <location>
        <begin position="2342"/>
        <end position="2535"/>
    </location>
</feature>
<dbReference type="InterPro" id="IPR001902">
    <property type="entry name" value="SLC26A/SulP_fam"/>
</dbReference>
<feature type="transmembrane region" description="Helical" evidence="6">
    <location>
        <begin position="811"/>
        <end position="833"/>
    </location>
</feature>
<dbReference type="InterPro" id="IPR011547">
    <property type="entry name" value="SLC26A/SulP_dom"/>
</dbReference>
<evidence type="ECO:0000256" key="1">
    <source>
        <dbReference type="ARBA" id="ARBA00004141"/>
    </source>
</evidence>
<feature type="transmembrane region" description="Helical" evidence="6">
    <location>
        <begin position="396"/>
        <end position="418"/>
    </location>
</feature>
<dbReference type="Proteomes" id="UP000319801">
    <property type="component" value="Unassembled WGS sequence"/>
</dbReference>
<dbReference type="PANTHER" id="PTHR11814">
    <property type="entry name" value="SULFATE TRANSPORTER"/>
    <property type="match status" value="1"/>
</dbReference>
<evidence type="ECO:0000259" key="7">
    <source>
        <dbReference type="PROSITE" id="PS50801"/>
    </source>
</evidence>
<feature type="transmembrane region" description="Helical" evidence="6">
    <location>
        <begin position="2192"/>
        <end position="2209"/>
    </location>
</feature>
<dbReference type="EMBL" id="VCAZ01000001">
    <property type="protein sequence ID" value="TSK13248.1"/>
    <property type="molecule type" value="Genomic_DNA"/>
</dbReference>
<feature type="transmembrane region" description="Helical" evidence="6">
    <location>
        <begin position="2256"/>
        <end position="2274"/>
    </location>
</feature>
<dbReference type="InterPro" id="IPR018045">
    <property type="entry name" value="S04_transporter_CS"/>
</dbReference>
<feature type="transmembrane region" description="Helical" evidence="6">
    <location>
        <begin position="1367"/>
        <end position="1388"/>
    </location>
</feature>
<feature type="transmembrane region" description="Helical" evidence="6">
    <location>
        <begin position="1645"/>
        <end position="1665"/>
    </location>
</feature>
<evidence type="ECO:0000256" key="2">
    <source>
        <dbReference type="ARBA" id="ARBA00022692"/>
    </source>
</evidence>
<keyword evidence="3 6" id="KW-1133">Transmembrane helix</keyword>
<feature type="transmembrane region" description="Helical" evidence="6">
    <location>
        <begin position="1705"/>
        <end position="1727"/>
    </location>
</feature>
<feature type="transmembrane region" description="Helical" evidence="6">
    <location>
        <begin position="1334"/>
        <end position="1361"/>
    </location>
</feature>
<feature type="transmembrane region" description="Helical" evidence="6">
    <location>
        <begin position="75"/>
        <end position="95"/>
    </location>
</feature>
<feature type="transmembrane region" description="Helical" evidence="6">
    <location>
        <begin position="361"/>
        <end position="384"/>
    </location>
</feature>
<keyword evidence="4 6" id="KW-0472">Membrane</keyword>
<gene>
    <name evidence="8" type="ORF">Baya_0122</name>
</gene>
<feature type="transmembrane region" description="Helical" evidence="6">
    <location>
        <begin position="287"/>
        <end position="306"/>
    </location>
</feature>
<feature type="transmembrane region" description="Helical" evidence="6">
    <location>
        <begin position="1995"/>
        <end position="2024"/>
    </location>
</feature>
<feature type="transmembrane region" description="Helical" evidence="6">
    <location>
        <begin position="1434"/>
        <end position="1456"/>
    </location>
</feature>
<proteinExistence type="predicted"/>
<dbReference type="Pfam" id="PF01740">
    <property type="entry name" value="STAS"/>
    <property type="match status" value="3"/>
</dbReference>
<organism evidence="8 9">
    <name type="scientific">Bagarius yarrelli</name>
    <name type="common">Goonch</name>
    <name type="synonym">Bagrus yarrelli</name>
    <dbReference type="NCBI Taxonomy" id="175774"/>
    <lineage>
        <taxon>Eukaryota</taxon>
        <taxon>Metazoa</taxon>
        <taxon>Chordata</taxon>
        <taxon>Craniata</taxon>
        <taxon>Vertebrata</taxon>
        <taxon>Euteleostomi</taxon>
        <taxon>Actinopterygii</taxon>
        <taxon>Neopterygii</taxon>
        <taxon>Teleostei</taxon>
        <taxon>Ostariophysi</taxon>
        <taxon>Siluriformes</taxon>
        <taxon>Sisoridae</taxon>
        <taxon>Sisorinae</taxon>
        <taxon>Bagarius</taxon>
    </lineage>
</organism>
<feature type="transmembrane region" description="Helical" evidence="6">
    <location>
        <begin position="1576"/>
        <end position="1596"/>
    </location>
</feature>
<feature type="transmembrane region" description="Helical" evidence="6">
    <location>
        <begin position="2229"/>
        <end position="2249"/>
    </location>
</feature>
<feature type="region of interest" description="Disordered" evidence="5">
    <location>
        <begin position="2552"/>
        <end position="2573"/>
    </location>
</feature>
<feature type="transmembrane region" description="Helical" evidence="6">
    <location>
        <begin position="2105"/>
        <end position="2124"/>
    </location>
</feature>
<feature type="transmembrane region" description="Helical" evidence="6">
    <location>
        <begin position="1521"/>
        <end position="1540"/>
    </location>
</feature>
<feature type="transmembrane region" description="Helical" evidence="6">
    <location>
        <begin position="2031"/>
        <end position="2053"/>
    </location>
</feature>
<evidence type="ECO:0000313" key="9">
    <source>
        <dbReference type="Proteomes" id="UP000319801"/>
    </source>
</evidence>
<sequence length="2573" mass="284250">MDSHNQYNVSRPIYSTRAFEHVNERQERETKSLREKLRNSCSCSGKRVVKIIKGFFPIFEWLPLYQPRQWIPGEIVAGITTGMVCALQGLAYSLLVNVGPVYGLFAAFFPILPYFILGTSRHLSVGPFPVTCLMMGSVVLILAPDELFMKPGNGTMVNGTAAMVLNVAARDAKRLEISISMTVLIGIFQLAMGVAQVGYLVRYLSDPLVGGFTTAAAFHVVVSQLKLIFNVPTGNYDSILSFFYTIGDIFKNIKKSNMVDLISGVVTIIVVMVVKEFNAIYQKVLPVPIPIEVVVTIIDSGVSYALDLRNNYGSAIIQNIPRGSFVGPSFSTAVVSYAIAISVAKVYAAKHDLTVDGNQELIAFGISNIFCGCFGGFVATTALSRTAIQESTGGKTQVASLISALLVLIVIVALGPLLQPLQKSVLGAIVVANLKGMFMQVHDVPILWRKNRTDCLIWVFTFSACILLGLDIGLLAGLVFELVTVVLRTQFPSCSALGNIPSTDIYKNMRDYKTVGFDAVQVFKKRNKALKMIHTQIKKGKLKVTKDGLVSVEQLGVINEGYENEQENGGPQQEVTKPQDINVEVQVDWTAALPVKVNVPKVDIHSLVMDFSAVSFLDVMASKCLKLIIKEFLRIGVNVYIAGCDDELVMKMEAMGFFDATVHRGMLFLTVHDAILYIKMETASDITDDPMIEKISQLQDETYKETYIDDDDLIETYDNQRLYMMIGLSSPDNSYFISRPIYSKCVFDEEHERQMLESRTFKEKLSTFFRCSTSQAKSALKGLFPILDWLPRYPVKLDELDKVRSKHRISVLFTSPIYGLYAAFFPTLTYFFLGTSRHLSVGPFPVTCLMVGSVVLNLAPDEQFIPLGNESIVNGSWVGTQEIDVNAMEAQRIVIASSMTVLIGLFQLAMGMLHVGFLVRYLSDPLVGGYTTAAAFHVFIPQLRMILSVPTHSHNGFLSIAYTLSDVFQNIKQTNMADLFAGLLTITVVVVVKEVNSKFQHKVPVPVPIEVIVTVIATGISYAADLKSHYSANIVDNIPRGHFVFVPATFPNIKLFRDIVASSAVVGYAVSVSVAKVYATKYDYKIDGNQSVLAGTVIANLKGMFMQLKDVLILWRQNKPDCINDISGVKIFKYNSPIYFANIDYFKEQLRDSVGFDAVQIFKKRNKALKKIHKLVKKGTLKVTKNGLVSVEPQGLINKGFDGEHDPKNVEHRPKQEVKDRTKIEVIKEFICIGVNVYIAGCDDDTVRRMESLCFFDEVVTRDLLFLSVYDAIFFIKMETLTGTASDPIVDKILQMQDNKAPSPFTEDENQIETYDNLPLCLSKSHGLKRKLRLAYSLLASLPAWYGLYAAFFPVIIYFFLGTSRHISVGAFPVLSLMVGSVVTRLVPDDGPPANITGFEGLTMDQQRAMVSASLTFLIGIFQLGMGLLQIGFIVIYLSDTLVSGFTTAAAVHILVSQLKFIFGVKVPGFSGPLAIIKILEKTFGQITSTNIHDLVTAIVVMVVVFIVKELNERYKKKLPVPIPIEVIMTIIACGVSYAFNFRDNHGVDVVGRIPDGFEPPLAPNVQIFQETAVDAFPMSIVGFAVAFAVAKVYAVKHDYVIDGNQELIAFGASNIFGGAFKSLAASTALSRSAVQESTGGKTQIAGLLSAIIVMVVTLAIGFLLEPLPKSVLGAVVIVNLKGMLMQVCEVPYLWRKDRPDCVVWIVTCVASILLGLDLGLAVGLGAEMLAVVFRTQFPHCCVLANISGTDIYRNRKDYVNIYEPEGVKIFRIPSPIFFANIDFFRGKLIDAVGFNPLRVLRKRNKALRKIKKLIKNGELEITNKKLYATRSMPIEESEDESNMEDLDQPVDFSGLPVQVNWRAELPANISVPPVNIHSLVLDFSAVSFLDISALKGLKTALKEFIRIDVEVYIVACDRLAFSLLASLPPGYGLYSAFFPVLIYFFLGTSRHLSVGPFPVLSLMVGSVVERLVPEDSEPANITGFEGLTMEQQRVIVASSITFLMGIFQLGMGLLQIGFIVIYLSDTLVSGFTTAAAVHILVSQLKFVFGLHIPGKSGAFNIFFTLEKVFTQLYMTNVADLLTSIVIMVVVYIVKELNNKFKLPVPIPIEVIMTIIACGCSYGFNFETRFNVTVIGDMVDGFEAPFAPNVEVMQHGAVDAFPIAVVGFAVAFSVAKVYSVKHDYVIDGNQELIAFGASNIFGAAFRSFAASTALSRTAVQESTGGKTQIAGLISAIIVLIVTVGIGFLLEPLPRSVLGALVIVNLKGMLMQFREIPYLWQRDKADFVIWVVTCAASIILSLDLGLAVGLGVELLTVVYRTQFPRCSVLANIIGTDLYRDRKDYDSINETGGVKIFRIPSPIFFANIDFLRDKVVQAVGFNPLRVLRKRNKALRMIKQMLRNGELNISNRGFKLIGCTANGMSEDESNMEDLDQPVDFSDLPIQVNWRAELPPNISVPQVDIHSLVLDFSAVSFLDISALKGLKMILKEFIRVDVEVYIVACDVYILEKLHSCMFFDEEIKTSMFFPTLHDTMLHILKKHPEKSQEKVTNFKLSNGKSNGLHQRRTETAKMTSL</sequence>
<feature type="transmembrane region" description="Helical" evidence="6">
    <location>
        <begin position="893"/>
        <end position="917"/>
    </location>
</feature>
<accession>A0A556THD7</accession>
<dbReference type="CDD" id="cd07042">
    <property type="entry name" value="STAS_SulP_like_sulfate_transporter"/>
    <property type="match status" value="3"/>
</dbReference>
<evidence type="ECO:0000256" key="3">
    <source>
        <dbReference type="ARBA" id="ARBA00022989"/>
    </source>
</evidence>
<dbReference type="OrthoDB" id="288203at2759"/>
<dbReference type="NCBIfam" id="TIGR00815">
    <property type="entry name" value="sulP"/>
    <property type="match status" value="2"/>
</dbReference>
<protein>
    <submittedName>
        <fullName evidence="8">Pendrin</fullName>
    </submittedName>
</protein>
<reference evidence="8 9" key="1">
    <citation type="journal article" date="2019" name="Genome Biol. Evol.">
        <title>Whole-Genome Sequencing of the Giant Devil Catfish, Bagarius yarrelli.</title>
        <authorList>
            <person name="Jiang W."/>
            <person name="Lv Y."/>
            <person name="Cheng L."/>
            <person name="Yang K."/>
            <person name="Chao B."/>
            <person name="Wang X."/>
            <person name="Li Y."/>
            <person name="Pan X."/>
            <person name="You X."/>
            <person name="Zhang Y."/>
            <person name="Yang J."/>
            <person name="Li J."/>
            <person name="Zhang X."/>
            <person name="Liu S."/>
            <person name="Sun C."/>
            <person name="Yang J."/>
            <person name="Shi Q."/>
        </authorList>
    </citation>
    <scope>NUCLEOTIDE SEQUENCE [LARGE SCALE GENOMIC DNA]</scope>
    <source>
        <strain evidence="8">JWS20170419001</strain>
        <tissue evidence="8">Muscle</tissue>
    </source>
</reference>
<keyword evidence="9" id="KW-1185">Reference proteome</keyword>
<feature type="transmembrane region" description="Helical" evidence="6">
    <location>
        <begin position="2160"/>
        <end position="2180"/>
    </location>
</feature>
<feature type="transmembrane region" description="Helical" evidence="6">
    <location>
        <begin position="125"/>
        <end position="143"/>
    </location>
</feature>
<comment type="caution">
    <text evidence="8">The sequence shown here is derived from an EMBL/GenBank/DDBJ whole genome shotgun (WGS) entry which is preliminary data.</text>
</comment>
<dbReference type="PROSITE" id="PS01130">
    <property type="entry name" value="SLC26A"/>
    <property type="match status" value="3"/>
</dbReference>
<evidence type="ECO:0000313" key="8">
    <source>
        <dbReference type="EMBL" id="TSK13248.1"/>
    </source>
</evidence>
<feature type="transmembrane region" description="Helical" evidence="6">
    <location>
        <begin position="2073"/>
        <end position="2093"/>
    </location>
</feature>
<feature type="transmembrane region" description="Helical" evidence="6">
    <location>
        <begin position="207"/>
        <end position="229"/>
    </location>
</feature>
<feature type="transmembrane region" description="Helical" evidence="6">
    <location>
        <begin position="1608"/>
        <end position="1625"/>
    </location>
</feature>
<dbReference type="InterPro" id="IPR036513">
    <property type="entry name" value="STAS_dom_sf"/>
</dbReference>
<feature type="domain" description="STAS" evidence="7">
    <location>
        <begin position="1758"/>
        <end position="1916"/>
    </location>
</feature>
<feature type="transmembrane region" description="Helical" evidence="6">
    <location>
        <begin position="261"/>
        <end position="281"/>
    </location>
</feature>
<feature type="transmembrane region" description="Helical" evidence="6">
    <location>
        <begin position="181"/>
        <end position="201"/>
    </location>
</feature>
<feature type="transmembrane region" description="Helical" evidence="6">
    <location>
        <begin position="1492"/>
        <end position="1509"/>
    </location>
</feature>
<feature type="transmembrane region" description="Helical" evidence="6">
    <location>
        <begin position="456"/>
        <end position="480"/>
    </location>
</feature>
<feature type="transmembrane region" description="Helical" evidence="6">
    <location>
        <begin position="1409"/>
        <end position="1428"/>
    </location>
</feature>
<feature type="transmembrane region" description="Helical" evidence="6">
    <location>
        <begin position="1932"/>
        <end position="1953"/>
    </location>
</feature>
<evidence type="ECO:0000256" key="6">
    <source>
        <dbReference type="SAM" id="Phobius"/>
    </source>
</evidence>
<feature type="transmembrane region" description="Helical" evidence="6">
    <location>
        <begin position="839"/>
        <end position="859"/>
    </location>
</feature>
<dbReference type="SUPFAM" id="SSF52091">
    <property type="entry name" value="SpoIIaa-like"/>
    <property type="match status" value="3"/>
</dbReference>
<feature type="transmembrane region" description="Helical" evidence="6">
    <location>
        <begin position="326"/>
        <end position="349"/>
    </location>
</feature>
<keyword evidence="2 6" id="KW-0812">Transmembrane</keyword>
<dbReference type="Gene3D" id="3.30.750.24">
    <property type="entry name" value="STAS domain"/>
    <property type="match status" value="4"/>
</dbReference>
<feature type="domain" description="STAS" evidence="7">
    <location>
        <begin position="607"/>
        <end position="678"/>
    </location>
</feature>
<dbReference type="Pfam" id="PF00916">
    <property type="entry name" value="Sulfate_transp"/>
    <property type="match status" value="4"/>
</dbReference>
<feature type="transmembrane region" description="Helical" evidence="6">
    <location>
        <begin position="2286"/>
        <end position="2314"/>
    </location>
</feature>
<dbReference type="InterPro" id="IPR002645">
    <property type="entry name" value="STAS_dom"/>
</dbReference>
<evidence type="ECO:0000256" key="5">
    <source>
        <dbReference type="SAM" id="MobiDB-lite"/>
    </source>
</evidence>
<dbReference type="GO" id="GO:0016020">
    <property type="term" value="C:membrane"/>
    <property type="evidence" value="ECO:0007669"/>
    <property type="project" value="UniProtKB-SubCell"/>
</dbReference>
<dbReference type="PROSITE" id="PS50801">
    <property type="entry name" value="STAS"/>
    <property type="match status" value="3"/>
</dbReference>
<dbReference type="GO" id="GO:0008271">
    <property type="term" value="F:secondary active sulfate transmembrane transporter activity"/>
    <property type="evidence" value="ECO:0007669"/>
    <property type="project" value="InterPro"/>
</dbReference>